<evidence type="ECO:0000313" key="1">
    <source>
        <dbReference type="EMBL" id="AZS27209.1"/>
    </source>
</evidence>
<reference evidence="1 3" key="1">
    <citation type="submission" date="2018-12" db="EMBL/GenBank/DDBJ databases">
        <title>Characterization and Draft Genome of Vibrio anguillarum J360 Marine Pathogen Isolated from an Outbreak in Lumpfish (Cyclopterus lumpus).</title>
        <authorList>
            <person name="Vasquez J.I."/>
            <person name="Cao T."/>
            <person name="Chakraborty S."/>
            <person name="Gnanagobal H."/>
            <person name="Wescot J."/>
            <person name="Boyce D."/>
            <person name="Santander J."/>
        </authorList>
    </citation>
    <scope>NUCLEOTIDE SEQUENCE [LARGE SCALE GENOMIC DNA]</scope>
    <source>
        <strain evidence="1 3">J360</strain>
    </source>
</reference>
<dbReference type="EMBL" id="CP034673">
    <property type="protein sequence ID" value="AZS27209.1"/>
    <property type="molecule type" value="Genomic_DNA"/>
</dbReference>
<reference evidence="2" key="2">
    <citation type="journal article" date="2021" name="PeerJ">
        <title>Analysis of 44 Vibrio anguillarum genomes reveals high genetic diversity.</title>
        <authorList>
            <person name="Hansen M.J."/>
            <person name="Dalsgaard I."/>
        </authorList>
    </citation>
    <scope>NUCLEOTIDE SEQUENCE</scope>
    <source>
        <strain evidence="2">850617-1/1</strain>
    </source>
</reference>
<name>A0A1Q1KRJ2_VIBAN</name>
<dbReference type="Proteomes" id="UP000786185">
    <property type="component" value="Unassembled WGS sequence"/>
</dbReference>
<dbReference type="EMBL" id="SCLC01000006">
    <property type="protein sequence ID" value="MBF4434943.1"/>
    <property type="molecule type" value="Genomic_DNA"/>
</dbReference>
<gene>
    <name evidence="1" type="ORF">DYL72_20225</name>
    <name evidence="2" type="ORF">ERJ77_10505</name>
</gene>
<accession>A0A1Q1KRJ2</accession>
<organism evidence="2 4">
    <name type="scientific">Vibrio anguillarum</name>
    <name type="common">Listonella anguillarum</name>
    <dbReference type="NCBI Taxonomy" id="55601"/>
    <lineage>
        <taxon>Bacteria</taxon>
        <taxon>Pseudomonadati</taxon>
        <taxon>Pseudomonadota</taxon>
        <taxon>Gammaproteobacteria</taxon>
        <taxon>Vibrionales</taxon>
        <taxon>Vibrionaceae</taxon>
        <taxon>Vibrio</taxon>
    </lineage>
</organism>
<dbReference type="Proteomes" id="UP000256923">
    <property type="component" value="Chromosome 2"/>
</dbReference>
<evidence type="ECO:0000313" key="2">
    <source>
        <dbReference type="EMBL" id="MBF4434943.1"/>
    </source>
</evidence>
<protein>
    <submittedName>
        <fullName evidence="2">Uncharacterized protein</fullName>
    </submittedName>
</protein>
<evidence type="ECO:0000313" key="4">
    <source>
        <dbReference type="Proteomes" id="UP000786185"/>
    </source>
</evidence>
<proteinExistence type="predicted"/>
<evidence type="ECO:0000313" key="3">
    <source>
        <dbReference type="Proteomes" id="UP000256923"/>
    </source>
</evidence>
<sequence length="90" mass="10399">MIVLVRIGAISCTFQIAILWYLEMQLSEILVPKRKDVPANAELHHSVKLREAYISEREKLEMTELELSRAKIVMIDSNGKIIRISLLLEH</sequence>
<dbReference type="AlphaFoldDB" id="A0A1Q1KRJ2"/>